<keyword evidence="3 7" id="KW-0641">Proline biosynthesis</keyword>
<comment type="similarity">
    <text evidence="7">Belongs to the gamma-glutamyl phosphate reductase family.</text>
</comment>
<comment type="catalytic activity">
    <reaction evidence="6 7">
        <text>L-glutamate 5-semialdehyde + phosphate + NADP(+) = L-glutamyl 5-phosphate + NADPH + H(+)</text>
        <dbReference type="Rhea" id="RHEA:19541"/>
        <dbReference type="ChEBI" id="CHEBI:15378"/>
        <dbReference type="ChEBI" id="CHEBI:43474"/>
        <dbReference type="ChEBI" id="CHEBI:57783"/>
        <dbReference type="ChEBI" id="CHEBI:58066"/>
        <dbReference type="ChEBI" id="CHEBI:58274"/>
        <dbReference type="ChEBI" id="CHEBI:58349"/>
        <dbReference type="EC" id="1.2.1.41"/>
    </reaction>
</comment>
<dbReference type="GO" id="GO:0055129">
    <property type="term" value="P:L-proline biosynthetic process"/>
    <property type="evidence" value="ECO:0007669"/>
    <property type="project" value="UniProtKB-UniRule"/>
</dbReference>
<dbReference type="CDD" id="cd07079">
    <property type="entry name" value="ALDH_F18-19_ProA-GPR"/>
    <property type="match status" value="1"/>
</dbReference>
<evidence type="ECO:0000313" key="10">
    <source>
        <dbReference type="Proteomes" id="UP000256321"/>
    </source>
</evidence>
<dbReference type="InterPro" id="IPR016161">
    <property type="entry name" value="Ald_DH/histidinol_DH"/>
</dbReference>
<dbReference type="NCBIfam" id="TIGR00407">
    <property type="entry name" value="proA"/>
    <property type="match status" value="1"/>
</dbReference>
<evidence type="ECO:0000256" key="6">
    <source>
        <dbReference type="ARBA" id="ARBA00049024"/>
    </source>
</evidence>
<evidence type="ECO:0000256" key="7">
    <source>
        <dbReference type="HAMAP-Rule" id="MF_00412"/>
    </source>
</evidence>
<sequence>MINELLQQTLAASRRLVMLDDATINRVLLDTADALMSRQAEVLAANAEDLRRMDPANPKYDRLKLTEKRLAGIAGDMKNVASLPSPLGRLLSETVRPNGMVIRKVTVPFGVIGVIYEARPNVTFDVFSLCFKSGNACVLKGGSDADCSNRALVAIIHDVLASQGIDAAICTLLPPDREATTELLNAVGLVDLIIPRGSSSLINFVRDHARVPVIETGAGICHTYFDKEGDKEKGREIVNNAKTRRVSVCNALDCLIVHSDRLADLPYICGKLADSNVTIYADEPAFAALDGHYPAALLQPATAESFGTEFLDYKMSVRTVASLDEALAHIARYSSKHSESIVSESAEAVRRFQQMVDAACVYANVSTAFTDGAQFGFGAEIGISTQKLHARGPMALPELTTYKYIIEGEGQTRKD</sequence>
<dbReference type="SUPFAM" id="SSF53720">
    <property type="entry name" value="ALDH-like"/>
    <property type="match status" value="1"/>
</dbReference>
<dbReference type="UniPathway" id="UPA00098">
    <property type="reaction ID" value="UER00360"/>
</dbReference>
<dbReference type="InterPro" id="IPR020593">
    <property type="entry name" value="G-glutamylP_reductase_CS"/>
</dbReference>
<keyword evidence="4 7" id="KW-0521">NADP</keyword>
<evidence type="ECO:0000256" key="1">
    <source>
        <dbReference type="ARBA" id="ARBA00004985"/>
    </source>
</evidence>
<dbReference type="GO" id="GO:0050661">
    <property type="term" value="F:NADP binding"/>
    <property type="evidence" value="ECO:0007669"/>
    <property type="project" value="InterPro"/>
</dbReference>
<keyword evidence="2 7" id="KW-0028">Amino-acid biosynthesis</keyword>
<dbReference type="InterPro" id="IPR016162">
    <property type="entry name" value="Ald_DH_N"/>
</dbReference>
<protein>
    <recommendedName>
        <fullName evidence="7">Gamma-glutamyl phosphate reductase</fullName>
        <shortName evidence="7">GPR</shortName>
        <ecNumber evidence="7">1.2.1.41</ecNumber>
    </recommendedName>
    <alternativeName>
        <fullName evidence="7">Glutamate-5-semialdehyde dehydrogenase</fullName>
    </alternativeName>
    <alternativeName>
        <fullName evidence="7">Glutamyl-gamma-semialdehyde dehydrogenase</fullName>
        <shortName evidence="7">GSA dehydrogenase</shortName>
    </alternativeName>
</protein>
<comment type="caution">
    <text evidence="9">The sequence shown here is derived from an EMBL/GenBank/DDBJ whole genome shotgun (WGS) entry which is preliminary data.</text>
</comment>
<dbReference type="PANTHER" id="PTHR11063">
    <property type="entry name" value="GLUTAMATE SEMIALDEHYDE DEHYDROGENASE"/>
    <property type="match status" value="1"/>
</dbReference>
<dbReference type="InterPro" id="IPR000965">
    <property type="entry name" value="GPR_dom"/>
</dbReference>
<organism evidence="9 10">
    <name type="scientific">Parabacteroides acidifaciens</name>
    <dbReference type="NCBI Taxonomy" id="2290935"/>
    <lineage>
        <taxon>Bacteria</taxon>
        <taxon>Pseudomonadati</taxon>
        <taxon>Bacteroidota</taxon>
        <taxon>Bacteroidia</taxon>
        <taxon>Bacteroidales</taxon>
        <taxon>Tannerellaceae</taxon>
        <taxon>Parabacteroides</taxon>
    </lineage>
</organism>
<dbReference type="GO" id="GO:0004350">
    <property type="term" value="F:glutamate-5-semialdehyde dehydrogenase activity"/>
    <property type="evidence" value="ECO:0007669"/>
    <property type="project" value="UniProtKB-UniRule"/>
</dbReference>
<accession>A0A3D8HJ17</accession>
<dbReference type="NCBIfam" id="NF001221">
    <property type="entry name" value="PRK00197.1"/>
    <property type="match status" value="1"/>
</dbReference>
<evidence type="ECO:0000256" key="2">
    <source>
        <dbReference type="ARBA" id="ARBA00022605"/>
    </source>
</evidence>
<dbReference type="Gene3D" id="3.40.309.10">
    <property type="entry name" value="Aldehyde Dehydrogenase, Chain A, domain 2"/>
    <property type="match status" value="1"/>
</dbReference>
<dbReference type="HAMAP" id="MF_00412">
    <property type="entry name" value="ProA"/>
    <property type="match status" value="1"/>
</dbReference>
<evidence type="ECO:0000313" key="8">
    <source>
        <dbReference type="EMBL" id="MBC8600355.1"/>
    </source>
</evidence>
<dbReference type="Proteomes" id="UP000629596">
    <property type="component" value="Unassembled WGS sequence"/>
</dbReference>
<dbReference type="EMBL" id="JACRTI010000002">
    <property type="protein sequence ID" value="MBC8600355.1"/>
    <property type="molecule type" value="Genomic_DNA"/>
</dbReference>
<dbReference type="RefSeq" id="WP_115497894.1">
    <property type="nucleotide sequence ID" value="NZ_JACRTI010000002.1"/>
</dbReference>
<dbReference type="InterPro" id="IPR016163">
    <property type="entry name" value="Ald_DH_C"/>
</dbReference>
<comment type="pathway">
    <text evidence="1 7">Amino-acid biosynthesis; L-proline biosynthesis; L-glutamate 5-semialdehyde from L-glutamate: step 2/2.</text>
</comment>
<keyword evidence="7" id="KW-0963">Cytoplasm</keyword>
<dbReference type="AlphaFoldDB" id="A0A3D8HJ17"/>
<proteinExistence type="inferred from homology"/>
<comment type="subcellular location">
    <subcellularLocation>
        <location evidence="7">Cytoplasm</location>
    </subcellularLocation>
</comment>
<keyword evidence="11" id="KW-1185">Reference proteome</keyword>
<dbReference type="EC" id="1.2.1.41" evidence="7"/>
<name>A0A3D8HJ17_9BACT</name>
<dbReference type="PROSITE" id="PS01223">
    <property type="entry name" value="PROA"/>
    <property type="match status" value="1"/>
</dbReference>
<comment type="function">
    <text evidence="7">Catalyzes the NADPH-dependent reduction of L-glutamate 5-phosphate into L-glutamate 5-semialdehyde and phosphate. The product spontaneously undergoes cyclization to form 1-pyrroline-5-carboxylate.</text>
</comment>
<dbReference type="PANTHER" id="PTHR11063:SF8">
    <property type="entry name" value="DELTA-1-PYRROLINE-5-CARBOXYLATE SYNTHASE"/>
    <property type="match status" value="1"/>
</dbReference>
<reference evidence="9 10" key="1">
    <citation type="submission" date="2018-07" db="EMBL/GenBank/DDBJ databases">
        <title>Parabacteroides acidifaciens nov. sp., isolated from human feces.</title>
        <authorList>
            <person name="Wang Y.J."/>
        </authorList>
    </citation>
    <scope>NUCLEOTIDE SEQUENCE [LARGE SCALE GENOMIC DNA]</scope>
    <source>
        <strain evidence="9 10">426-9</strain>
    </source>
</reference>
<dbReference type="Gene3D" id="3.40.605.10">
    <property type="entry name" value="Aldehyde Dehydrogenase, Chain A, domain 1"/>
    <property type="match status" value="1"/>
</dbReference>
<evidence type="ECO:0000313" key="9">
    <source>
        <dbReference type="EMBL" id="RDU50984.1"/>
    </source>
</evidence>
<dbReference type="GO" id="GO:0005737">
    <property type="term" value="C:cytoplasm"/>
    <property type="evidence" value="ECO:0007669"/>
    <property type="project" value="UniProtKB-SubCell"/>
</dbReference>
<reference evidence="8 11" key="2">
    <citation type="submission" date="2020-08" db="EMBL/GenBank/DDBJ databases">
        <title>Genome public.</title>
        <authorList>
            <person name="Liu C."/>
            <person name="Sun Q."/>
        </authorList>
    </citation>
    <scope>NUCLEOTIDE SEQUENCE [LARGE SCALE GENOMIC DNA]</scope>
    <source>
        <strain evidence="8 11">426_9</strain>
    </source>
</reference>
<evidence type="ECO:0000256" key="3">
    <source>
        <dbReference type="ARBA" id="ARBA00022650"/>
    </source>
</evidence>
<keyword evidence="5 7" id="KW-0560">Oxidoreductase</keyword>
<dbReference type="Proteomes" id="UP000256321">
    <property type="component" value="Unassembled WGS sequence"/>
</dbReference>
<dbReference type="EMBL" id="QREV01000002">
    <property type="protein sequence ID" value="RDU50984.1"/>
    <property type="molecule type" value="Genomic_DNA"/>
</dbReference>
<dbReference type="PIRSF" id="PIRSF000151">
    <property type="entry name" value="GPR"/>
    <property type="match status" value="1"/>
</dbReference>
<evidence type="ECO:0000256" key="5">
    <source>
        <dbReference type="ARBA" id="ARBA00023002"/>
    </source>
</evidence>
<gene>
    <name evidence="7" type="primary">proA</name>
    <name evidence="9" type="ORF">DWU89_01325</name>
    <name evidence="8" type="ORF">H8784_01310</name>
</gene>
<evidence type="ECO:0000313" key="11">
    <source>
        <dbReference type="Proteomes" id="UP000629596"/>
    </source>
</evidence>
<evidence type="ECO:0000256" key="4">
    <source>
        <dbReference type="ARBA" id="ARBA00022857"/>
    </source>
</evidence>
<dbReference type="InterPro" id="IPR012134">
    <property type="entry name" value="Glu-5-SA_DH"/>
</dbReference>